<organism evidence="3 4">
    <name type="scientific">Spodoptera litura</name>
    <name type="common">Asian cotton leafworm</name>
    <dbReference type="NCBI Taxonomy" id="69820"/>
    <lineage>
        <taxon>Eukaryota</taxon>
        <taxon>Metazoa</taxon>
        <taxon>Ecdysozoa</taxon>
        <taxon>Arthropoda</taxon>
        <taxon>Hexapoda</taxon>
        <taxon>Insecta</taxon>
        <taxon>Pterygota</taxon>
        <taxon>Neoptera</taxon>
        <taxon>Endopterygota</taxon>
        <taxon>Lepidoptera</taxon>
        <taxon>Glossata</taxon>
        <taxon>Ditrysia</taxon>
        <taxon>Noctuoidea</taxon>
        <taxon>Noctuidae</taxon>
        <taxon>Amphipyrinae</taxon>
        <taxon>Spodoptera</taxon>
    </lineage>
</organism>
<feature type="domain" description="DUF7869" evidence="2">
    <location>
        <begin position="609"/>
        <end position="685"/>
    </location>
</feature>
<name>A0A9J7DXN1_SPOLT</name>
<accession>A0A9J7DXN1</accession>
<gene>
    <name evidence="4" type="primary">LOC111350550</name>
</gene>
<dbReference type="PANTHER" id="PTHR10773:SF19">
    <property type="match status" value="1"/>
</dbReference>
<feature type="region of interest" description="Disordered" evidence="1">
    <location>
        <begin position="147"/>
        <end position="166"/>
    </location>
</feature>
<keyword evidence="3" id="KW-1185">Reference proteome</keyword>
<proteinExistence type="predicted"/>
<dbReference type="Pfam" id="PF25273">
    <property type="entry name" value="DUF7869"/>
    <property type="match status" value="1"/>
</dbReference>
<reference evidence="4" key="1">
    <citation type="submission" date="2025-08" db="UniProtKB">
        <authorList>
            <consortium name="RefSeq"/>
        </authorList>
    </citation>
    <scope>IDENTIFICATION</scope>
    <source>
        <strain evidence="4">Ishihara</strain>
        <tissue evidence="4">Whole body</tissue>
    </source>
</reference>
<evidence type="ECO:0000256" key="1">
    <source>
        <dbReference type="SAM" id="MobiDB-lite"/>
    </source>
</evidence>
<dbReference type="OrthoDB" id="6781302at2759"/>
<dbReference type="KEGG" id="sliu:111350550"/>
<protein>
    <submittedName>
        <fullName evidence="4">Uncharacterized protein LOC111350550</fullName>
    </submittedName>
</protein>
<feature type="region of interest" description="Disordered" evidence="1">
    <location>
        <begin position="172"/>
        <end position="193"/>
    </location>
</feature>
<evidence type="ECO:0000313" key="3">
    <source>
        <dbReference type="Proteomes" id="UP000301870"/>
    </source>
</evidence>
<dbReference type="GeneID" id="111350550"/>
<dbReference type="RefSeq" id="XP_022817937.1">
    <property type="nucleotide sequence ID" value="XM_022962169.1"/>
</dbReference>
<dbReference type="Proteomes" id="UP000301870">
    <property type="component" value="Chromosome 11"/>
</dbReference>
<feature type="compositionally biased region" description="Polar residues" evidence="1">
    <location>
        <begin position="177"/>
        <end position="190"/>
    </location>
</feature>
<dbReference type="InterPro" id="IPR057191">
    <property type="entry name" value="DUF7869"/>
</dbReference>
<sequence length="829" mass="96715">MANINTRRSAVTQRTQNILNMVIQKDSKEKVVDPGDSNYFVNIYTRPYSMISSVFDTFCDTQISNNSHYLPDLIKFQSLNESFVTKKSVNTELETNSIDLTCKEVMPIEESPESTNFDSYNKSNYLTNYPIQDTTICDYDSDDSVRDKDYNPSECDITSSDDSVGEIKQKKLRKTQKNNTNLAPGSSPPTYKTLPEIANKKILRKLRRSSFDIRQTVPPRKVASCKRRSTIDVGVFQILTTDDTSHNLEQEPSLQRKRKKYNTSALQRKIDAQNKKCLEHLVQPGCNEKCLKKCNTQVSQEDRELINRNYWTMNFVDQHKFVNTHTAVARPKRKITTEPKRKPRRTFFLKKIDGTKVEVCKIFFLTTLGYVKTNDRILQDKRIDTTCDKRGKHKKTPSFNRDMLKQHVESFNPMEPHYRREHAPLRRYLPSDLNVVHMHKDFLQKHPDHKISYELYRNNLKAMNISFARLGNEECEVCEAYDLHKKGTSHDQTDGCAVCMDWIKHHEKYLKARQLYENHKKMPQDHTAIYFSADLEKVIMLPRLESFKSAIFCQRLVAYNHTFAPLGKITSESKPLTVLWHDAQAGRRQEDIMTGFYYFLLRNRDITNIHIWLDNCTAQNKNWLLYSMLVHLVNGSDISAEQIVLHYLEPGHTFMSADQVHRQVELAMKKKGKLYDFTDFEEAVSSINNGKVIVKSLVADNFLNVPNYVSDRRIQNSNPRAYLKNMTQVCFSRNNYDLMYKNDFEDEYTLLRFMNDKYIKNPKLFKLEFRTKPKGIDVERKAGILEKLSNIIPPHKLVFWNNLPTTQSNVEVSTSGAKNYKKSQHKSTE</sequence>
<evidence type="ECO:0000313" key="4">
    <source>
        <dbReference type="RefSeq" id="XP_022817937.1"/>
    </source>
</evidence>
<dbReference type="PANTHER" id="PTHR10773">
    <property type="entry name" value="DNA-DIRECTED RNA POLYMERASES I, II, AND III SUBUNIT RPABC2"/>
    <property type="match status" value="1"/>
</dbReference>
<evidence type="ECO:0000259" key="2">
    <source>
        <dbReference type="Pfam" id="PF25273"/>
    </source>
</evidence>
<dbReference type="AlphaFoldDB" id="A0A9J7DXN1"/>